<evidence type="ECO:0000256" key="4">
    <source>
        <dbReference type="ARBA" id="ARBA00022759"/>
    </source>
</evidence>
<reference evidence="8 9" key="1">
    <citation type="submission" date="2019-09" db="EMBL/GenBank/DDBJ databases">
        <title>Bird 10,000 Genomes (B10K) Project - Family phase.</title>
        <authorList>
            <person name="Zhang G."/>
        </authorList>
    </citation>
    <scope>NUCLEOTIDE SEQUENCE [LARGE SCALE GENOMIC DNA]</scope>
    <source>
        <strain evidence="8">B10K-DU-001-43</strain>
        <tissue evidence="8">Muscle</tissue>
    </source>
</reference>
<protein>
    <submittedName>
        <fullName evidence="8">POK6 protein</fullName>
    </submittedName>
</protein>
<dbReference type="InterPro" id="IPR001584">
    <property type="entry name" value="Integrase_cat-core"/>
</dbReference>
<dbReference type="InterPro" id="IPR036397">
    <property type="entry name" value="RNaseH_sf"/>
</dbReference>
<evidence type="ECO:0000313" key="8">
    <source>
        <dbReference type="EMBL" id="NXK88143.1"/>
    </source>
</evidence>
<keyword evidence="2" id="KW-0548">Nucleotidyltransferase</keyword>
<dbReference type="Proteomes" id="UP000520463">
    <property type="component" value="Unassembled WGS sequence"/>
</dbReference>
<evidence type="ECO:0000256" key="6">
    <source>
        <dbReference type="ARBA" id="ARBA00022918"/>
    </source>
</evidence>
<gene>
    <name evidence="8" type="primary">Ervk6</name>
    <name evidence="8" type="ORF">FORRUF_R14964</name>
</gene>
<feature type="domain" description="Integrase catalytic" evidence="7">
    <location>
        <begin position="1"/>
        <end position="64"/>
    </location>
</feature>
<evidence type="ECO:0000259" key="7">
    <source>
        <dbReference type="PROSITE" id="PS50994"/>
    </source>
</evidence>
<dbReference type="PANTHER" id="PTHR41694:SF3">
    <property type="entry name" value="RNA-DIRECTED DNA POLYMERASE-RELATED"/>
    <property type="match status" value="1"/>
</dbReference>
<dbReference type="OrthoDB" id="9386368at2759"/>
<sequence length="64" mass="7085">KNVRKHFSTASATMGVPKEVKTDSGPAYVAKSTQDFFNLWGIKHITVIPHFPTGQVITERANKT</sequence>
<dbReference type="GO" id="GO:0016787">
    <property type="term" value="F:hydrolase activity"/>
    <property type="evidence" value="ECO:0007669"/>
    <property type="project" value="UniProtKB-KW"/>
</dbReference>
<keyword evidence="4" id="KW-0255">Endonuclease</keyword>
<dbReference type="GO" id="GO:0003964">
    <property type="term" value="F:RNA-directed DNA polymerase activity"/>
    <property type="evidence" value="ECO:0007669"/>
    <property type="project" value="UniProtKB-KW"/>
</dbReference>
<dbReference type="SUPFAM" id="SSF53098">
    <property type="entry name" value="Ribonuclease H-like"/>
    <property type="match status" value="1"/>
</dbReference>
<keyword evidence="3" id="KW-0540">Nuclease</keyword>
<feature type="non-terminal residue" evidence="8">
    <location>
        <position position="1"/>
    </location>
</feature>
<dbReference type="GO" id="GO:0035613">
    <property type="term" value="F:RNA stem-loop binding"/>
    <property type="evidence" value="ECO:0007669"/>
    <property type="project" value="TreeGrafter"/>
</dbReference>
<name>A0A7L0N3Y2_9PASS</name>
<evidence type="ECO:0000313" key="9">
    <source>
        <dbReference type="Proteomes" id="UP000520463"/>
    </source>
</evidence>
<evidence type="ECO:0000256" key="3">
    <source>
        <dbReference type="ARBA" id="ARBA00022722"/>
    </source>
</evidence>
<evidence type="ECO:0000256" key="5">
    <source>
        <dbReference type="ARBA" id="ARBA00022801"/>
    </source>
</evidence>
<keyword evidence="5" id="KW-0378">Hydrolase</keyword>
<dbReference type="EMBL" id="VXAU01001322">
    <property type="protein sequence ID" value="NXK88143.1"/>
    <property type="molecule type" value="Genomic_DNA"/>
</dbReference>
<dbReference type="InterPro" id="IPR012337">
    <property type="entry name" value="RNaseH-like_sf"/>
</dbReference>
<dbReference type="AlphaFoldDB" id="A0A7L0N3Y2"/>
<accession>A0A7L0N3Y2</accession>
<comment type="caution">
    <text evidence="8">The sequence shown here is derived from an EMBL/GenBank/DDBJ whole genome shotgun (WGS) entry which is preliminary data.</text>
</comment>
<keyword evidence="6" id="KW-0695">RNA-directed DNA polymerase</keyword>
<dbReference type="GO" id="GO:0004519">
    <property type="term" value="F:endonuclease activity"/>
    <property type="evidence" value="ECO:0007669"/>
    <property type="project" value="UniProtKB-KW"/>
</dbReference>
<evidence type="ECO:0000256" key="1">
    <source>
        <dbReference type="ARBA" id="ARBA00022679"/>
    </source>
</evidence>
<dbReference type="Gene3D" id="3.30.420.10">
    <property type="entry name" value="Ribonuclease H-like superfamily/Ribonuclease H"/>
    <property type="match status" value="1"/>
</dbReference>
<keyword evidence="9" id="KW-1185">Reference proteome</keyword>
<dbReference type="PROSITE" id="PS50994">
    <property type="entry name" value="INTEGRASE"/>
    <property type="match status" value="1"/>
</dbReference>
<evidence type="ECO:0000256" key="2">
    <source>
        <dbReference type="ARBA" id="ARBA00022695"/>
    </source>
</evidence>
<dbReference type="PANTHER" id="PTHR41694">
    <property type="entry name" value="ENDOGENOUS RETROVIRUS GROUP K MEMBER POL PROTEIN"/>
    <property type="match status" value="1"/>
</dbReference>
<keyword evidence="1" id="KW-0808">Transferase</keyword>
<organism evidence="8 9">
    <name type="scientific">Formicarius rufipectus</name>
    <dbReference type="NCBI Taxonomy" id="1118560"/>
    <lineage>
        <taxon>Eukaryota</taxon>
        <taxon>Metazoa</taxon>
        <taxon>Chordata</taxon>
        <taxon>Craniata</taxon>
        <taxon>Vertebrata</taxon>
        <taxon>Euteleostomi</taxon>
        <taxon>Archelosauria</taxon>
        <taxon>Archosauria</taxon>
        <taxon>Dinosauria</taxon>
        <taxon>Saurischia</taxon>
        <taxon>Theropoda</taxon>
        <taxon>Coelurosauria</taxon>
        <taxon>Aves</taxon>
        <taxon>Neognathae</taxon>
        <taxon>Neoaves</taxon>
        <taxon>Telluraves</taxon>
        <taxon>Australaves</taxon>
        <taxon>Passeriformes</taxon>
        <taxon>Formicariidae</taxon>
        <taxon>Formicarius</taxon>
    </lineage>
</organism>
<dbReference type="GO" id="GO:0015074">
    <property type="term" value="P:DNA integration"/>
    <property type="evidence" value="ECO:0007669"/>
    <property type="project" value="InterPro"/>
</dbReference>
<feature type="non-terminal residue" evidence="8">
    <location>
        <position position="64"/>
    </location>
</feature>
<proteinExistence type="predicted"/>